<keyword evidence="3" id="KW-1185">Reference proteome</keyword>
<keyword evidence="1" id="KW-0812">Transmembrane</keyword>
<proteinExistence type="predicted"/>
<sequence length="132" mass="13586">MNVARLFGVDVPHLKRRGGLAAVAAAIAIVTAVLAVGFAAFAGHIALSRRFDPEIAALIVAGSLLLIALIALVIARLVLNKAQREMKAAISSSAAVAFAPTALSLASRHTRLAAVVAAVGVGFWLARNATRR</sequence>
<dbReference type="EMBL" id="NQVN01000008">
    <property type="protein sequence ID" value="PIO98666.1"/>
    <property type="molecule type" value="Genomic_DNA"/>
</dbReference>
<evidence type="ECO:0000313" key="3">
    <source>
        <dbReference type="Proteomes" id="UP000231070"/>
    </source>
</evidence>
<feature type="transmembrane region" description="Helical" evidence="1">
    <location>
        <begin position="55"/>
        <end position="79"/>
    </location>
</feature>
<dbReference type="Pfam" id="PF07332">
    <property type="entry name" value="Phage_holin_3_6"/>
    <property type="match status" value="1"/>
</dbReference>
<dbReference type="AlphaFoldDB" id="A0A2G9WVC9"/>
<comment type="caution">
    <text evidence="2">The sequence shown here is derived from an EMBL/GenBank/DDBJ whole genome shotgun (WGS) entry which is preliminary data.</text>
</comment>
<keyword evidence="1" id="KW-1133">Transmembrane helix</keyword>
<dbReference type="RefSeq" id="WP_100080961.1">
    <property type="nucleotide sequence ID" value="NZ_NQVN01000008.1"/>
</dbReference>
<reference evidence="2 3" key="1">
    <citation type="submission" date="2017-08" db="EMBL/GenBank/DDBJ databases">
        <title>Pleomorphomonas carboxidotrophicus sp. nov., a new mesophilic hydrogenogenic carboxidotroph.</title>
        <authorList>
            <person name="Esquivel-Elizondo S."/>
            <person name="Krajmalnik-Brown R."/>
            <person name="Maldonado J."/>
        </authorList>
    </citation>
    <scope>NUCLEOTIDE SEQUENCE [LARGE SCALE GENOMIC DNA]</scope>
    <source>
        <strain evidence="2 3">SVCO-16</strain>
    </source>
</reference>
<feature type="transmembrane region" description="Helical" evidence="1">
    <location>
        <begin position="20"/>
        <end position="43"/>
    </location>
</feature>
<protein>
    <recommendedName>
        <fullName evidence="4">Phage holin family protein</fullName>
    </recommendedName>
</protein>
<evidence type="ECO:0008006" key="4">
    <source>
        <dbReference type="Google" id="ProtNLM"/>
    </source>
</evidence>
<name>A0A2G9WVC9_9HYPH</name>
<organism evidence="2 3">
    <name type="scientific">Pleomorphomonas carboxyditropha</name>
    <dbReference type="NCBI Taxonomy" id="2023338"/>
    <lineage>
        <taxon>Bacteria</taxon>
        <taxon>Pseudomonadati</taxon>
        <taxon>Pseudomonadota</taxon>
        <taxon>Alphaproteobacteria</taxon>
        <taxon>Hyphomicrobiales</taxon>
        <taxon>Pleomorphomonadaceae</taxon>
        <taxon>Pleomorphomonas</taxon>
    </lineage>
</organism>
<evidence type="ECO:0000256" key="1">
    <source>
        <dbReference type="SAM" id="Phobius"/>
    </source>
</evidence>
<evidence type="ECO:0000313" key="2">
    <source>
        <dbReference type="EMBL" id="PIO98666.1"/>
    </source>
</evidence>
<gene>
    <name evidence="2" type="ORF">CJ014_13230</name>
</gene>
<dbReference type="Proteomes" id="UP000231070">
    <property type="component" value="Unassembled WGS sequence"/>
</dbReference>
<keyword evidence="1" id="KW-0472">Membrane</keyword>
<accession>A0A2G9WVC9</accession>
<dbReference type="InterPro" id="IPR009937">
    <property type="entry name" value="Phage_holin_3_6"/>
</dbReference>